<dbReference type="Proteomes" id="UP000199598">
    <property type="component" value="Unassembled WGS sequence"/>
</dbReference>
<reference evidence="1 2" key="1">
    <citation type="submission" date="2016-10" db="EMBL/GenBank/DDBJ databases">
        <authorList>
            <person name="Varghese N."/>
            <person name="Submissions S."/>
        </authorList>
    </citation>
    <scope>NUCLEOTIDE SEQUENCE [LARGE SCALE GENOMIC DNA]</scope>
    <source>
        <strain evidence="1 2">DSM 16392</strain>
    </source>
</reference>
<organism evidence="1 2">
    <name type="scientific">Pseudovibrio ascidiaceicola</name>
    <dbReference type="NCBI Taxonomy" id="285279"/>
    <lineage>
        <taxon>Bacteria</taxon>
        <taxon>Pseudomonadati</taxon>
        <taxon>Pseudomonadota</taxon>
        <taxon>Alphaproteobacteria</taxon>
        <taxon>Hyphomicrobiales</taxon>
        <taxon>Stappiaceae</taxon>
        <taxon>Pseudovibrio</taxon>
    </lineage>
</organism>
<proteinExistence type="predicted"/>
<protein>
    <submittedName>
        <fullName evidence="1">Uncharacterized protein</fullName>
    </submittedName>
</protein>
<accession>A0A1I4AFL8</accession>
<comment type="caution">
    <text evidence="1">The sequence shown here is derived from an EMBL/GenBank/DDBJ whole genome shotgun (WGS) entry which is preliminary data.</text>
</comment>
<keyword evidence="2" id="KW-1185">Reference proteome</keyword>
<dbReference type="EMBL" id="FOSK01000006">
    <property type="protein sequence ID" value="SFK55242.1"/>
    <property type="molecule type" value="Genomic_DNA"/>
</dbReference>
<evidence type="ECO:0000313" key="1">
    <source>
        <dbReference type="EMBL" id="SFK55242.1"/>
    </source>
</evidence>
<gene>
    <name evidence="1" type="ORF">SAMN04488518_106184</name>
</gene>
<sequence length="74" mass="8411">MRTIVRIWKSANAYSSEAGFSLRMLLLKPRVGVYDLLLNYRVKLIPTAMIPEKSGCCLKDTNWPIRIGTARLPC</sequence>
<evidence type="ECO:0000313" key="2">
    <source>
        <dbReference type="Proteomes" id="UP000199598"/>
    </source>
</evidence>
<name>A0A1I4AFL8_9HYPH</name>